<evidence type="ECO:0000313" key="7">
    <source>
        <dbReference type="Proteomes" id="UP000655225"/>
    </source>
</evidence>
<name>A0A835D7I0_TETSI</name>
<protein>
    <recommendedName>
        <fullName evidence="4">FRIGIDA-like protein</fullName>
    </recommendedName>
</protein>
<dbReference type="Proteomes" id="UP000655225">
    <property type="component" value="Unassembled WGS sequence"/>
</dbReference>
<dbReference type="OMA" id="VEMWKEH"/>
<evidence type="ECO:0000256" key="4">
    <source>
        <dbReference type="RuleBase" id="RU364012"/>
    </source>
</evidence>
<dbReference type="AlphaFoldDB" id="A0A835D7I0"/>
<keyword evidence="7" id="KW-1185">Reference proteome</keyword>
<accession>A0A835D7I0</accession>
<reference evidence="6 7" key="1">
    <citation type="submission" date="2020-04" db="EMBL/GenBank/DDBJ databases">
        <title>Plant Genome Project.</title>
        <authorList>
            <person name="Zhang R.-G."/>
        </authorList>
    </citation>
    <scope>NUCLEOTIDE SEQUENCE [LARGE SCALE GENOMIC DNA]</scope>
    <source>
        <strain evidence="6">YNK0</strain>
        <tissue evidence="6">Leaf</tissue>
    </source>
</reference>
<gene>
    <name evidence="6" type="ORF">HHK36_021586</name>
</gene>
<dbReference type="Pfam" id="PF07899">
    <property type="entry name" value="Frigida"/>
    <property type="match status" value="2"/>
</dbReference>
<evidence type="ECO:0000313" key="6">
    <source>
        <dbReference type="EMBL" id="KAF8393343.1"/>
    </source>
</evidence>
<dbReference type="PANTHER" id="PTHR31791:SF10">
    <property type="entry name" value="FRIGIDA-LIKE PROTEIN"/>
    <property type="match status" value="1"/>
</dbReference>
<evidence type="ECO:0000256" key="5">
    <source>
        <dbReference type="SAM" id="MobiDB-lite"/>
    </source>
</evidence>
<dbReference type="PANTHER" id="PTHR31791">
    <property type="entry name" value="FRIGIDA-LIKE PROTEIN 3-RELATED"/>
    <property type="match status" value="1"/>
</dbReference>
<dbReference type="OrthoDB" id="1917867at2759"/>
<dbReference type="GO" id="GO:0009908">
    <property type="term" value="P:flower development"/>
    <property type="evidence" value="ECO:0007669"/>
    <property type="project" value="UniProtKB-KW"/>
</dbReference>
<dbReference type="GO" id="GO:0030154">
    <property type="term" value="P:cell differentiation"/>
    <property type="evidence" value="ECO:0007669"/>
    <property type="project" value="UniProtKB-KW"/>
</dbReference>
<dbReference type="InterPro" id="IPR012474">
    <property type="entry name" value="Frigida"/>
</dbReference>
<comment type="similarity">
    <text evidence="1 4">Belongs to the Frigida family.</text>
</comment>
<keyword evidence="2 4" id="KW-0221">Differentiation</keyword>
<comment type="caution">
    <text evidence="6">The sequence shown here is derived from an EMBL/GenBank/DDBJ whole genome shotgun (WGS) entry which is preliminary data.</text>
</comment>
<dbReference type="EMBL" id="JABCRI010000015">
    <property type="protein sequence ID" value="KAF8393343.1"/>
    <property type="molecule type" value="Genomic_DNA"/>
</dbReference>
<evidence type="ECO:0000256" key="1">
    <source>
        <dbReference type="ARBA" id="ARBA00008956"/>
    </source>
</evidence>
<sequence>MATEAIERDRFQKVYDELEAQKTVITNCTELWKNVSNHFSSLEDSLLQKSKLLESKLETLDSETKKALEALEQREISIPERESAAFARIEELKEAALLEFEKTATGNVELAEALRSYCRKMDSSGLLRFLAAKRKETMYLRTEISLAIAESVDPPRLVLDALEDFISQKYERVGVPDRRWACGMLLHALFPATESGGKTPAVAGSIAKRAAGIAEAWKGKMDDPDGGMGPAEAAMFLQMVIGFGLRSRFEEEFLVKLVLEYPSRRDMPKFAAALRFGEKMGVRGIPGWKACRKGTTKELWRWLFNFGLSLFSWTDLIDELVKSGKEIEAVYFASECGLTERFPPVSLLKNYLRNSRKNAATLLKNGHYNVAATDEASALELTSIRAIIKCVEDHSLESDFTIDSLRKRVSQLEKAKSNRKKSAAAASKPPNKRAHSSGGRGSGPPSFRPAKAGRFSNDQPSFGRRNAAPGHQNPAARYSGPYNYPNQSVYEASAPTSYSSAYGGRHAQSPAALPQHYSFTPEDIGVGGVRPSGSYGGQTNYGAYEYGIGAPPTYQPSYTQ</sequence>
<feature type="region of interest" description="Disordered" evidence="5">
    <location>
        <begin position="412"/>
        <end position="482"/>
    </location>
</feature>
<keyword evidence="4" id="KW-0217">Developmental protein</keyword>
<proteinExistence type="inferred from homology"/>
<organism evidence="6 7">
    <name type="scientific">Tetracentron sinense</name>
    <name type="common">Spur-leaf</name>
    <dbReference type="NCBI Taxonomy" id="13715"/>
    <lineage>
        <taxon>Eukaryota</taxon>
        <taxon>Viridiplantae</taxon>
        <taxon>Streptophyta</taxon>
        <taxon>Embryophyta</taxon>
        <taxon>Tracheophyta</taxon>
        <taxon>Spermatophyta</taxon>
        <taxon>Magnoliopsida</taxon>
        <taxon>Trochodendrales</taxon>
        <taxon>Trochodendraceae</taxon>
        <taxon>Tetracentron</taxon>
    </lineage>
</organism>
<keyword evidence="3 4" id="KW-0287">Flowering</keyword>
<evidence type="ECO:0000256" key="2">
    <source>
        <dbReference type="ARBA" id="ARBA00022782"/>
    </source>
</evidence>
<evidence type="ECO:0000256" key="3">
    <source>
        <dbReference type="ARBA" id="ARBA00023089"/>
    </source>
</evidence>